<accession>A0ABV8QGT4</accession>
<organism evidence="2 3">
    <name type="scientific">Marinobacter lacisalsi</name>
    <dbReference type="NCBI Taxonomy" id="475979"/>
    <lineage>
        <taxon>Bacteria</taxon>
        <taxon>Pseudomonadati</taxon>
        <taxon>Pseudomonadota</taxon>
        <taxon>Gammaproteobacteria</taxon>
        <taxon>Pseudomonadales</taxon>
        <taxon>Marinobacteraceae</taxon>
        <taxon>Marinobacter</taxon>
    </lineage>
</organism>
<dbReference type="Proteomes" id="UP001595798">
    <property type="component" value="Unassembled WGS sequence"/>
</dbReference>
<dbReference type="SUPFAM" id="SSF53850">
    <property type="entry name" value="Periplasmic binding protein-like II"/>
    <property type="match status" value="1"/>
</dbReference>
<protein>
    <recommendedName>
        <fullName evidence="4">Solute-binding protein family 3/N-terminal domain-containing protein</fullName>
    </recommendedName>
</protein>
<gene>
    <name evidence="2" type="ORF">ACFOZ5_09310</name>
</gene>
<proteinExistence type="predicted"/>
<evidence type="ECO:0000256" key="1">
    <source>
        <dbReference type="SAM" id="SignalP"/>
    </source>
</evidence>
<evidence type="ECO:0000313" key="3">
    <source>
        <dbReference type="Proteomes" id="UP001595798"/>
    </source>
</evidence>
<feature type="signal peptide" evidence="1">
    <location>
        <begin position="1"/>
        <end position="21"/>
    </location>
</feature>
<dbReference type="Gene3D" id="3.40.190.10">
    <property type="entry name" value="Periplasmic binding protein-like II"/>
    <property type="match status" value="2"/>
</dbReference>
<sequence length="412" mass="45821">MKYLLCLVLALPLCGLPGASADARTLNLYTFHSPPYQDRPPPAEGSLQRPFGTTVETVRCVANIMDWQTRIRIVPQNRALHGLQNHLIDGYFAVDESDLLNRFAQPTAPVALEKWYFYSLAPIEDFSRARIATIAGSNEAIWLEQSRYGTALTVTYPEQLLALLERGRVDAVLMDERVMSLQQHKDNNPDNLHSRFVRFAPLSLYVTLPFAAANPSFLNEFNGHIAECMNGGFELSEKERASATTAARALMNELVAAYHLPAYLKDPEPPAQLSRILELDERWQEQAPYRASEKAAEILSSRLSVKLAQWQYEQGGGVTEILVMDTVGANVAISVLTSDYWQGDERKFTAIAGKGSDALYLGPVRFDPSAQEFQVIASMPVHDPDTGQFIGGVALGLNIEHILRSQYLLPVE</sequence>
<dbReference type="RefSeq" id="WP_379886769.1">
    <property type="nucleotide sequence ID" value="NZ_JBHSDI010000012.1"/>
</dbReference>
<reference evidence="3" key="1">
    <citation type="journal article" date="2019" name="Int. J. Syst. Evol. Microbiol.">
        <title>The Global Catalogue of Microorganisms (GCM) 10K type strain sequencing project: providing services to taxonomists for standard genome sequencing and annotation.</title>
        <authorList>
            <consortium name="The Broad Institute Genomics Platform"/>
            <consortium name="The Broad Institute Genome Sequencing Center for Infectious Disease"/>
            <person name="Wu L."/>
            <person name="Ma J."/>
        </authorList>
    </citation>
    <scope>NUCLEOTIDE SEQUENCE [LARGE SCALE GENOMIC DNA]</scope>
    <source>
        <strain evidence="3">CECT 7297</strain>
    </source>
</reference>
<keyword evidence="3" id="KW-1185">Reference proteome</keyword>
<name>A0ABV8QGT4_9GAMM</name>
<feature type="chain" id="PRO_5047460480" description="Solute-binding protein family 3/N-terminal domain-containing protein" evidence="1">
    <location>
        <begin position="22"/>
        <end position="412"/>
    </location>
</feature>
<dbReference type="CDD" id="cd18773">
    <property type="entry name" value="PDC1_HK_sensor"/>
    <property type="match status" value="1"/>
</dbReference>
<dbReference type="EMBL" id="JBHSDI010000012">
    <property type="protein sequence ID" value="MFC4259224.1"/>
    <property type="molecule type" value="Genomic_DNA"/>
</dbReference>
<evidence type="ECO:0008006" key="4">
    <source>
        <dbReference type="Google" id="ProtNLM"/>
    </source>
</evidence>
<comment type="caution">
    <text evidence="2">The sequence shown here is derived from an EMBL/GenBank/DDBJ whole genome shotgun (WGS) entry which is preliminary data.</text>
</comment>
<keyword evidence="1" id="KW-0732">Signal</keyword>
<evidence type="ECO:0000313" key="2">
    <source>
        <dbReference type="EMBL" id="MFC4259224.1"/>
    </source>
</evidence>